<dbReference type="SUPFAM" id="SSF56935">
    <property type="entry name" value="Porins"/>
    <property type="match status" value="1"/>
</dbReference>
<sequence length="627" mass="69823">MLGEVSVTASRAGRDLISETLTEQTISTYSRERVTDALGLLPGVAISTNQRNEGLVFVRGFDSRQVPLFIDGIPVYIPYDGYMDFNRFLTSDLAAIQLSKGATSVLYGPNTLGGAINLVSRKPTEAFEGNVSAGFGSNHTRQASANLGSQQDTWYLQLSGAWLDTGDFKLSRDFVPNPYEDGGYRDNSEQRDSKVSLKVGLTPKPGDEYSLSYLRQWGKKEQATSISLDPAARHNYWRWPEVEKESVYFISNTQLGDSEYLKLRLYRDQYDNELNAYTDASYSKLDKTSANFKPTGRSLYSDLSYGGSIEAGSDRLDGQALRGIIHYRDDEHSASNGVADTEHFRDRLYSYGVEDAIALSERWMIVAGLSRDELKPIDSGAFALPAAQSAGNGMLGVYFNPAPEHQLYAQYARKSRLPTLKDRYSARMGQAVPNPRLQPEKADHYEVGYRGAPWRDGRLELAVYDAEVDKLIQQVNNVAKNAQGKWMFQLQNVGEARRYGLDLLLEQRVLGQLELRAGYSFLKQENLTGDGRRLTGSPEHRVLLGAVYHAGDGVDLIADAEYNGKRADSQTADLPSYALANVKASWRPARHWQLDAGVKNLLDKNYLVADGFPGAGRYVFGNVNYRF</sequence>
<keyword evidence="7 12" id="KW-0798">TonB box</keyword>
<evidence type="ECO:0000256" key="10">
    <source>
        <dbReference type="ARBA" id="ARBA00023237"/>
    </source>
</evidence>
<keyword evidence="3 11" id="KW-0813">Transport</keyword>
<dbReference type="PROSITE" id="PS52016">
    <property type="entry name" value="TONB_DEPENDENT_REC_3"/>
    <property type="match status" value="1"/>
</dbReference>
<comment type="subcellular location">
    <subcellularLocation>
        <location evidence="1 11">Cell outer membrane</location>
        <topology evidence="1 11">Multi-pass membrane protein</topology>
    </subcellularLocation>
</comment>
<dbReference type="Gene3D" id="2.170.130.10">
    <property type="entry name" value="TonB-dependent receptor, plug domain"/>
    <property type="match status" value="1"/>
</dbReference>
<keyword evidence="8 11" id="KW-0472">Membrane</keyword>
<evidence type="ECO:0000256" key="7">
    <source>
        <dbReference type="ARBA" id="ARBA00023077"/>
    </source>
</evidence>
<dbReference type="InterPro" id="IPR000531">
    <property type="entry name" value="Beta-barrel_TonB"/>
</dbReference>
<evidence type="ECO:0000259" key="14">
    <source>
        <dbReference type="Pfam" id="PF07715"/>
    </source>
</evidence>
<dbReference type="Gene3D" id="2.40.170.20">
    <property type="entry name" value="TonB-dependent receptor, beta-barrel domain"/>
    <property type="match status" value="1"/>
</dbReference>
<keyword evidence="9 15" id="KW-0675">Receptor</keyword>
<evidence type="ECO:0000313" key="15">
    <source>
        <dbReference type="EMBL" id="RXZ44879.1"/>
    </source>
</evidence>
<dbReference type="Pfam" id="PF07715">
    <property type="entry name" value="Plug"/>
    <property type="match status" value="1"/>
</dbReference>
<feature type="domain" description="TonB-dependent receptor plug" evidence="14">
    <location>
        <begin position="20"/>
        <end position="115"/>
    </location>
</feature>
<name>A0ABY0FIJ6_9NEIS</name>
<evidence type="ECO:0000256" key="11">
    <source>
        <dbReference type="PROSITE-ProRule" id="PRU01360"/>
    </source>
</evidence>
<evidence type="ECO:0000256" key="6">
    <source>
        <dbReference type="ARBA" id="ARBA00022729"/>
    </source>
</evidence>
<proteinExistence type="inferred from homology"/>
<dbReference type="InterPro" id="IPR012910">
    <property type="entry name" value="Plug_dom"/>
</dbReference>
<dbReference type="InterPro" id="IPR037066">
    <property type="entry name" value="Plug_dom_sf"/>
</dbReference>
<dbReference type="PANTHER" id="PTHR30069:SF29">
    <property type="entry name" value="HEMOGLOBIN AND HEMOGLOBIN-HAPTOGLOBIN-BINDING PROTEIN 1-RELATED"/>
    <property type="match status" value="1"/>
</dbReference>
<dbReference type="Pfam" id="PF00593">
    <property type="entry name" value="TonB_dep_Rec_b-barrel"/>
    <property type="match status" value="1"/>
</dbReference>
<protein>
    <submittedName>
        <fullName evidence="15">TonB-dependent receptor</fullName>
    </submittedName>
</protein>
<evidence type="ECO:0000256" key="9">
    <source>
        <dbReference type="ARBA" id="ARBA00023170"/>
    </source>
</evidence>
<evidence type="ECO:0000256" key="12">
    <source>
        <dbReference type="RuleBase" id="RU003357"/>
    </source>
</evidence>
<evidence type="ECO:0000313" key="16">
    <source>
        <dbReference type="Proteomes" id="UP000290682"/>
    </source>
</evidence>
<evidence type="ECO:0000256" key="8">
    <source>
        <dbReference type="ARBA" id="ARBA00023136"/>
    </source>
</evidence>
<evidence type="ECO:0000256" key="1">
    <source>
        <dbReference type="ARBA" id="ARBA00004571"/>
    </source>
</evidence>
<evidence type="ECO:0000256" key="4">
    <source>
        <dbReference type="ARBA" id="ARBA00022452"/>
    </source>
</evidence>
<dbReference type="Proteomes" id="UP000290682">
    <property type="component" value="Unassembled WGS sequence"/>
</dbReference>
<evidence type="ECO:0000256" key="3">
    <source>
        <dbReference type="ARBA" id="ARBA00022448"/>
    </source>
</evidence>
<evidence type="ECO:0000256" key="5">
    <source>
        <dbReference type="ARBA" id="ARBA00022692"/>
    </source>
</evidence>
<keyword evidence="16" id="KW-1185">Reference proteome</keyword>
<keyword evidence="4 11" id="KW-1134">Transmembrane beta strand</keyword>
<dbReference type="RefSeq" id="WP_129211397.1">
    <property type="nucleotide sequence ID" value="NZ_REGR01000002.1"/>
</dbReference>
<feature type="domain" description="TonB-dependent receptor-like beta-barrel" evidence="13">
    <location>
        <begin position="233"/>
        <end position="601"/>
    </location>
</feature>
<keyword evidence="10 11" id="KW-0998">Cell outer membrane</keyword>
<keyword evidence="5 11" id="KW-0812">Transmembrane</keyword>
<dbReference type="PANTHER" id="PTHR30069">
    <property type="entry name" value="TONB-DEPENDENT OUTER MEMBRANE RECEPTOR"/>
    <property type="match status" value="1"/>
</dbReference>
<reference evidence="15 16" key="1">
    <citation type="submission" date="2018-10" db="EMBL/GenBank/DDBJ databases">
        <title>Draft genome of Fastidiocella sp. strain 375T, a bacterium isolated from a karstic cave dripping water.</title>
        <authorList>
            <person name="Coelho C."/>
            <person name="Verissimo A."/>
            <person name="Tiago I."/>
        </authorList>
    </citation>
    <scope>NUCLEOTIDE SEQUENCE [LARGE SCALE GENOMIC DNA]</scope>
    <source>
        <strain evidence="15 16">CAVE-375</strain>
    </source>
</reference>
<dbReference type="InterPro" id="IPR039426">
    <property type="entry name" value="TonB-dep_rcpt-like"/>
</dbReference>
<organism evidence="15 16">
    <name type="scientific">Crenobacter cavernae</name>
    <dbReference type="NCBI Taxonomy" id="2290923"/>
    <lineage>
        <taxon>Bacteria</taxon>
        <taxon>Pseudomonadati</taxon>
        <taxon>Pseudomonadota</taxon>
        <taxon>Betaproteobacteria</taxon>
        <taxon>Neisseriales</taxon>
        <taxon>Neisseriaceae</taxon>
        <taxon>Crenobacter</taxon>
    </lineage>
</organism>
<evidence type="ECO:0000256" key="2">
    <source>
        <dbReference type="ARBA" id="ARBA00009810"/>
    </source>
</evidence>
<comment type="similarity">
    <text evidence="2 11 12">Belongs to the TonB-dependent receptor family.</text>
</comment>
<dbReference type="EMBL" id="REGR01000002">
    <property type="protein sequence ID" value="RXZ44879.1"/>
    <property type="molecule type" value="Genomic_DNA"/>
</dbReference>
<comment type="caution">
    <text evidence="15">The sequence shown here is derived from an EMBL/GenBank/DDBJ whole genome shotgun (WGS) entry which is preliminary data.</text>
</comment>
<dbReference type="InterPro" id="IPR036942">
    <property type="entry name" value="Beta-barrel_TonB_sf"/>
</dbReference>
<keyword evidence="6" id="KW-0732">Signal</keyword>
<accession>A0ABY0FIJ6</accession>
<gene>
    <name evidence="15" type="ORF">EBB06_03015</name>
</gene>
<evidence type="ECO:0000259" key="13">
    <source>
        <dbReference type="Pfam" id="PF00593"/>
    </source>
</evidence>
<dbReference type="CDD" id="cd01347">
    <property type="entry name" value="ligand_gated_channel"/>
    <property type="match status" value="1"/>
</dbReference>